<dbReference type="EMBL" id="LRPN01000054">
    <property type="protein sequence ID" value="KWZ82561.1"/>
    <property type="molecule type" value="Genomic_DNA"/>
</dbReference>
<evidence type="ECO:0000313" key="2">
    <source>
        <dbReference type="Proteomes" id="UP000070376"/>
    </source>
</evidence>
<accession>A0A133KSH1</accession>
<protein>
    <submittedName>
        <fullName evidence="1">Uncharacterized protein</fullName>
    </submittedName>
</protein>
<proteinExistence type="predicted"/>
<dbReference type="Proteomes" id="UP000070376">
    <property type="component" value="Unassembled WGS sequence"/>
</dbReference>
<sequence length="82" mass="9844">MLVFLHFYQSHFSVLDKRFSVLKHLFYFSRKKGILIYKKMESPDDRCTRISPKQNVKKRRGTTHRSISPFCLICVPGWLPKR</sequence>
<organism evidence="1 2">
    <name type="scientific">Heyndrickxia coagulans</name>
    <name type="common">Weizmannia coagulans</name>
    <dbReference type="NCBI Taxonomy" id="1398"/>
    <lineage>
        <taxon>Bacteria</taxon>
        <taxon>Bacillati</taxon>
        <taxon>Bacillota</taxon>
        <taxon>Bacilli</taxon>
        <taxon>Bacillales</taxon>
        <taxon>Bacillaceae</taxon>
        <taxon>Heyndrickxia</taxon>
    </lineage>
</organism>
<comment type="caution">
    <text evidence="1">The sequence shown here is derived from an EMBL/GenBank/DDBJ whole genome shotgun (WGS) entry which is preliminary data.</text>
</comment>
<reference evidence="2" key="1">
    <citation type="submission" date="2016-01" db="EMBL/GenBank/DDBJ databases">
        <authorList>
            <person name="Mitreva M."/>
            <person name="Pepin K.H."/>
            <person name="Mihindukulasuriya K.A."/>
            <person name="Fulton R."/>
            <person name="Fronick C."/>
            <person name="O'Laughlin M."/>
            <person name="Miner T."/>
            <person name="Herter B."/>
            <person name="Rosa B.A."/>
            <person name="Cordes M."/>
            <person name="Tomlinson C."/>
            <person name="Wollam A."/>
            <person name="Palsikar V.B."/>
            <person name="Mardis E.R."/>
            <person name="Wilson R.K."/>
        </authorList>
    </citation>
    <scope>NUCLEOTIDE SEQUENCE [LARGE SCALE GENOMIC DNA]</scope>
    <source>
        <strain evidence="2">GED7749B</strain>
    </source>
</reference>
<gene>
    <name evidence="1" type="ORF">HMPREF3213_01725</name>
</gene>
<evidence type="ECO:0000313" key="1">
    <source>
        <dbReference type="EMBL" id="KWZ82561.1"/>
    </source>
</evidence>
<dbReference type="AlphaFoldDB" id="A0A133KSH1"/>
<name>A0A133KSH1_HEYCO</name>